<accession>A0A327RHP4</accession>
<dbReference type="Proteomes" id="UP000248703">
    <property type="component" value="Unassembled WGS sequence"/>
</dbReference>
<dbReference type="Pfam" id="PF07883">
    <property type="entry name" value="Cupin_2"/>
    <property type="match status" value="1"/>
</dbReference>
<reference evidence="2 3" key="1">
    <citation type="submission" date="2018-06" db="EMBL/GenBank/DDBJ databases">
        <title>Genomic Encyclopedia of Archaeal and Bacterial Type Strains, Phase II (KMG-II): from individual species to whole genera.</title>
        <authorList>
            <person name="Goeker M."/>
        </authorList>
    </citation>
    <scope>NUCLEOTIDE SEQUENCE [LARGE SCALE GENOMIC DNA]</scope>
    <source>
        <strain evidence="2 3">DSM 24464</strain>
    </source>
</reference>
<protein>
    <submittedName>
        <fullName evidence="2">Cupin domain-containing protein</fullName>
    </submittedName>
</protein>
<feature type="domain" description="Cupin type-2" evidence="1">
    <location>
        <begin position="32"/>
        <end position="90"/>
    </location>
</feature>
<dbReference type="Gene3D" id="2.60.120.10">
    <property type="entry name" value="Jelly Rolls"/>
    <property type="match status" value="1"/>
</dbReference>
<dbReference type="AlphaFoldDB" id="A0A327RHP4"/>
<dbReference type="SUPFAM" id="SSF51182">
    <property type="entry name" value="RmlC-like cupins"/>
    <property type="match status" value="1"/>
</dbReference>
<organism evidence="2 3">
    <name type="scientific">Olleya aquimaris</name>
    <dbReference type="NCBI Taxonomy" id="639310"/>
    <lineage>
        <taxon>Bacteria</taxon>
        <taxon>Pseudomonadati</taxon>
        <taxon>Bacteroidota</taxon>
        <taxon>Flavobacteriia</taxon>
        <taxon>Flavobacteriales</taxon>
        <taxon>Flavobacteriaceae</taxon>
    </lineage>
</organism>
<name>A0A327RHP4_9FLAO</name>
<proteinExistence type="predicted"/>
<dbReference type="OrthoDB" id="1121094at2"/>
<sequence length="97" mass="11300">MYLTNNILNQTPYEGLKAKKILDIEAKEMLHISLEANAVFPKHSSPRDAYLLVLEGKIIFTINNTDYTLLKHQIFSFPKDKDHWVKAIQNSKFLIIR</sequence>
<evidence type="ECO:0000313" key="3">
    <source>
        <dbReference type="Proteomes" id="UP000248703"/>
    </source>
</evidence>
<keyword evidence="3" id="KW-1185">Reference proteome</keyword>
<dbReference type="InterPro" id="IPR014710">
    <property type="entry name" value="RmlC-like_jellyroll"/>
</dbReference>
<comment type="caution">
    <text evidence="2">The sequence shown here is derived from an EMBL/GenBank/DDBJ whole genome shotgun (WGS) entry which is preliminary data.</text>
</comment>
<evidence type="ECO:0000259" key="1">
    <source>
        <dbReference type="Pfam" id="PF07883"/>
    </source>
</evidence>
<dbReference type="InterPro" id="IPR013096">
    <property type="entry name" value="Cupin_2"/>
</dbReference>
<evidence type="ECO:0000313" key="2">
    <source>
        <dbReference type="EMBL" id="RAJ15054.1"/>
    </source>
</evidence>
<dbReference type="RefSeq" id="WP_111659726.1">
    <property type="nucleotide sequence ID" value="NZ_QLLO01000004.1"/>
</dbReference>
<gene>
    <name evidence="2" type="ORF">LY08_01403</name>
</gene>
<dbReference type="InterPro" id="IPR011051">
    <property type="entry name" value="RmlC_Cupin_sf"/>
</dbReference>
<dbReference type="EMBL" id="QLLO01000004">
    <property type="protein sequence ID" value="RAJ15054.1"/>
    <property type="molecule type" value="Genomic_DNA"/>
</dbReference>